<organism evidence="2 3">
    <name type="scientific">Marinobacter daepoensis</name>
    <dbReference type="NCBI Taxonomy" id="262077"/>
    <lineage>
        <taxon>Bacteria</taxon>
        <taxon>Pseudomonadati</taxon>
        <taxon>Pseudomonadota</taxon>
        <taxon>Gammaproteobacteria</taxon>
        <taxon>Pseudomonadales</taxon>
        <taxon>Marinobacteraceae</taxon>
        <taxon>Marinobacter</taxon>
    </lineage>
</organism>
<accession>A0ABS3BBP6</accession>
<comment type="caution">
    <text evidence="2">The sequence shown here is derived from an EMBL/GenBank/DDBJ whole genome shotgun (WGS) entry which is preliminary data.</text>
</comment>
<proteinExistence type="predicted"/>
<reference evidence="2 3" key="1">
    <citation type="submission" date="2021-02" db="EMBL/GenBank/DDBJ databases">
        <title>PHA producing bacteria isolated from coastal sediment in Guangdong, Shenzhen.</title>
        <authorList>
            <person name="Zheng W."/>
            <person name="Yu S."/>
            <person name="Huang Y."/>
        </authorList>
    </citation>
    <scope>NUCLEOTIDE SEQUENCE [LARGE SCALE GENOMIC DNA]</scope>
    <source>
        <strain evidence="2 3">TN21-5</strain>
    </source>
</reference>
<protein>
    <submittedName>
        <fullName evidence="2">Uncharacterized protein</fullName>
    </submittedName>
</protein>
<dbReference type="EMBL" id="JAFKDB010000008">
    <property type="protein sequence ID" value="MBN7769279.1"/>
    <property type="molecule type" value="Genomic_DNA"/>
</dbReference>
<feature type="signal peptide" evidence="1">
    <location>
        <begin position="1"/>
        <end position="25"/>
    </location>
</feature>
<dbReference type="Proteomes" id="UP000664344">
    <property type="component" value="Unassembled WGS sequence"/>
</dbReference>
<name>A0ABS3BBP6_9GAMM</name>
<sequence>MNRIVSLRMMALLLPMAWLSGCASYYTHYAMFPAENSAGESRHVRIHWQSAEYPAWWPGADQATTMRVETQCSERIWRISDDSHDDAGACGTGLRACGVPELDILTATGEPAGAGQACMQVHLPAGAERVAEVGNSFDLLVSCRPAKAEARRGGDLVSQDYLRSSPVAYTVYARKVPRGSLSARLPDFDETQCQEE</sequence>
<dbReference type="PROSITE" id="PS51257">
    <property type="entry name" value="PROKAR_LIPOPROTEIN"/>
    <property type="match status" value="1"/>
</dbReference>
<keyword evidence="3" id="KW-1185">Reference proteome</keyword>
<keyword evidence="1" id="KW-0732">Signal</keyword>
<feature type="chain" id="PRO_5045442770" evidence="1">
    <location>
        <begin position="26"/>
        <end position="196"/>
    </location>
</feature>
<dbReference type="RefSeq" id="WP_206556899.1">
    <property type="nucleotide sequence ID" value="NZ_JAFKDB010000008.1"/>
</dbReference>
<evidence type="ECO:0000256" key="1">
    <source>
        <dbReference type="SAM" id="SignalP"/>
    </source>
</evidence>
<evidence type="ECO:0000313" key="2">
    <source>
        <dbReference type="EMBL" id="MBN7769279.1"/>
    </source>
</evidence>
<gene>
    <name evidence="2" type="ORF">JYP53_05095</name>
</gene>
<evidence type="ECO:0000313" key="3">
    <source>
        <dbReference type="Proteomes" id="UP000664344"/>
    </source>
</evidence>